<protein>
    <submittedName>
        <fullName evidence="2">Uncharacterized protein</fullName>
    </submittedName>
</protein>
<name>A0A4S2N347_9PEZI</name>
<keyword evidence="1" id="KW-1133">Transmembrane helix</keyword>
<reference evidence="2 3" key="1">
    <citation type="submission" date="2019-04" db="EMBL/GenBank/DDBJ databases">
        <title>Comparative genomics and transcriptomics to analyze fruiting body development in filamentous ascomycetes.</title>
        <authorList>
            <consortium name="DOE Joint Genome Institute"/>
            <person name="Lutkenhaus R."/>
            <person name="Traeger S."/>
            <person name="Breuer J."/>
            <person name="Kuo A."/>
            <person name="Lipzen A."/>
            <person name="Pangilinan J."/>
            <person name="Dilworth D."/>
            <person name="Sandor L."/>
            <person name="Poggeler S."/>
            <person name="Barry K."/>
            <person name="Grigoriev I.V."/>
            <person name="Nowrousian M."/>
        </authorList>
    </citation>
    <scope>NUCLEOTIDE SEQUENCE [LARGE SCALE GENOMIC DNA]</scope>
    <source>
        <strain evidence="2 3">CBS 389.68</strain>
    </source>
</reference>
<evidence type="ECO:0000313" key="2">
    <source>
        <dbReference type="EMBL" id="TGZ83570.1"/>
    </source>
</evidence>
<gene>
    <name evidence="2" type="ORF">EX30DRAFT_85710</name>
</gene>
<evidence type="ECO:0000313" key="3">
    <source>
        <dbReference type="Proteomes" id="UP000298138"/>
    </source>
</evidence>
<accession>A0A4S2N347</accession>
<dbReference type="AlphaFoldDB" id="A0A4S2N347"/>
<dbReference type="InParanoid" id="A0A4S2N347"/>
<keyword evidence="1" id="KW-0812">Transmembrane</keyword>
<keyword evidence="3" id="KW-1185">Reference proteome</keyword>
<keyword evidence="1" id="KW-0472">Membrane</keyword>
<feature type="transmembrane region" description="Helical" evidence="1">
    <location>
        <begin position="127"/>
        <end position="151"/>
    </location>
</feature>
<feature type="transmembrane region" description="Helical" evidence="1">
    <location>
        <begin position="99"/>
        <end position="121"/>
    </location>
</feature>
<sequence length="164" mass="17940">MSSSSSSSSIGSCHVLHTILFHIHLCISRAHARTRTHTRTLSLSLSLSHFSLSFSFSFSQLFVSSLSGSLSISQALFFVQVLWVGNIKKISSSYSASSTPATLTTTTTTTIIIIIIIIIAVPCRAPLPVYIFRLFSFQSPFLNSVASLAYVRACECVKWGRIET</sequence>
<dbReference type="Proteomes" id="UP000298138">
    <property type="component" value="Unassembled WGS sequence"/>
</dbReference>
<dbReference type="EMBL" id="ML220113">
    <property type="protein sequence ID" value="TGZ83570.1"/>
    <property type="molecule type" value="Genomic_DNA"/>
</dbReference>
<organism evidence="2 3">
    <name type="scientific">Ascodesmis nigricans</name>
    <dbReference type="NCBI Taxonomy" id="341454"/>
    <lineage>
        <taxon>Eukaryota</taxon>
        <taxon>Fungi</taxon>
        <taxon>Dikarya</taxon>
        <taxon>Ascomycota</taxon>
        <taxon>Pezizomycotina</taxon>
        <taxon>Pezizomycetes</taxon>
        <taxon>Pezizales</taxon>
        <taxon>Ascodesmidaceae</taxon>
        <taxon>Ascodesmis</taxon>
    </lineage>
</organism>
<feature type="transmembrane region" description="Helical" evidence="1">
    <location>
        <begin position="69"/>
        <end position="87"/>
    </location>
</feature>
<evidence type="ECO:0000256" key="1">
    <source>
        <dbReference type="SAM" id="Phobius"/>
    </source>
</evidence>
<proteinExistence type="predicted"/>